<sequence length="66" mass="6623">MWKLILAFVLFAALALWVVSKGGNQLDMGGEKHGSEVHEGAPAASEAASMAQPAPAASEAASAASN</sequence>
<dbReference type="RefSeq" id="WP_151123862.1">
    <property type="nucleotide sequence ID" value="NZ_CP088081.1"/>
</dbReference>
<evidence type="ECO:0000313" key="3">
    <source>
        <dbReference type="Proteomes" id="UP000430120"/>
    </source>
</evidence>
<proteinExistence type="predicted"/>
<organism evidence="2 3">
    <name type="scientific">Ideonella dechloratans</name>
    <dbReference type="NCBI Taxonomy" id="36863"/>
    <lineage>
        <taxon>Bacteria</taxon>
        <taxon>Pseudomonadati</taxon>
        <taxon>Pseudomonadota</taxon>
        <taxon>Betaproteobacteria</taxon>
        <taxon>Burkholderiales</taxon>
        <taxon>Sphaerotilaceae</taxon>
        <taxon>Ideonella</taxon>
    </lineage>
</organism>
<evidence type="ECO:0000256" key="1">
    <source>
        <dbReference type="SAM" id="MobiDB-lite"/>
    </source>
</evidence>
<protein>
    <submittedName>
        <fullName evidence="2">Uncharacterized protein</fullName>
    </submittedName>
</protein>
<dbReference type="AlphaFoldDB" id="A0A643FCF5"/>
<evidence type="ECO:0000313" key="2">
    <source>
        <dbReference type="EMBL" id="KAB0583193.1"/>
    </source>
</evidence>
<reference evidence="2 3" key="1">
    <citation type="submission" date="2019-09" db="EMBL/GenBank/DDBJ databases">
        <title>Draft genome sequences of 48 bacterial type strains from the CCUG.</title>
        <authorList>
            <person name="Tunovic T."/>
            <person name="Pineiro-Iglesias B."/>
            <person name="Unosson C."/>
            <person name="Inganas E."/>
            <person name="Ohlen M."/>
            <person name="Cardew S."/>
            <person name="Jensie-Markopoulos S."/>
            <person name="Salva-Serra F."/>
            <person name="Jaen-Luchoro D."/>
            <person name="Karlsson R."/>
            <person name="Svensson-Stadler L."/>
            <person name="Chun J."/>
            <person name="Moore E."/>
        </authorList>
    </citation>
    <scope>NUCLEOTIDE SEQUENCE [LARGE SCALE GENOMIC DNA]</scope>
    <source>
        <strain evidence="2 3">CCUG 30977</strain>
    </source>
</reference>
<comment type="caution">
    <text evidence="2">The sequence shown here is derived from an EMBL/GenBank/DDBJ whole genome shotgun (WGS) entry which is preliminary data.</text>
</comment>
<feature type="region of interest" description="Disordered" evidence="1">
    <location>
        <begin position="27"/>
        <end position="66"/>
    </location>
</feature>
<dbReference type="Proteomes" id="UP000430120">
    <property type="component" value="Unassembled WGS sequence"/>
</dbReference>
<name>A0A643FCF5_IDEDE</name>
<feature type="compositionally biased region" description="Low complexity" evidence="1">
    <location>
        <begin position="41"/>
        <end position="66"/>
    </location>
</feature>
<feature type="compositionally biased region" description="Basic and acidic residues" evidence="1">
    <location>
        <begin position="29"/>
        <end position="39"/>
    </location>
</feature>
<keyword evidence="3" id="KW-1185">Reference proteome</keyword>
<dbReference type="EMBL" id="VZPB01000017">
    <property type="protein sequence ID" value="KAB0583193.1"/>
    <property type="molecule type" value="Genomic_DNA"/>
</dbReference>
<gene>
    <name evidence="2" type="ORF">F7Q92_09260</name>
</gene>
<accession>A0A643FCF5</accession>